<protein>
    <submittedName>
        <fullName evidence="1">Uncharacterized protein</fullName>
    </submittedName>
</protein>
<proteinExistence type="predicted"/>
<organism evidence="1 2">
    <name type="scientific">Synechococcus phage S-CAM7</name>
    <dbReference type="NCBI Taxonomy" id="1883368"/>
    <lineage>
        <taxon>Viruses</taxon>
        <taxon>Duplodnaviria</taxon>
        <taxon>Heunggongvirae</taxon>
        <taxon>Uroviricota</taxon>
        <taxon>Caudoviricetes</taxon>
        <taxon>Pantevenvirales</taxon>
        <taxon>Kyanoviridae</taxon>
        <taxon>Mazuvirus</taxon>
        <taxon>Mazuvirus scam7</taxon>
    </lineage>
</organism>
<dbReference type="Proteomes" id="UP000226384">
    <property type="component" value="Segment"/>
</dbReference>
<name>A0A1D8KUI8_9CAUD</name>
<reference evidence="1 2" key="1">
    <citation type="journal article" date="2016" name="Virology">
        <title>The genomic content and context of auxiliary metabolic genes in marine cyanomyoviruses.</title>
        <authorList>
            <person name="Crummett L.T."/>
            <person name="Puxty R.J."/>
            <person name="Weihe C."/>
            <person name="Marston M.F."/>
            <person name="Martiny J.B."/>
        </authorList>
    </citation>
    <scope>NUCLEOTIDE SEQUENCE [LARGE SCALE GENOMIC DNA]</scope>
    <source>
        <strain evidence="1">0910SB42</strain>
    </source>
</reference>
<accession>A0A1D8KUI8</accession>
<evidence type="ECO:0000313" key="2">
    <source>
        <dbReference type="Proteomes" id="UP000226384"/>
    </source>
</evidence>
<dbReference type="EMBL" id="KU686213">
    <property type="protein sequence ID" value="AOV62306.1"/>
    <property type="molecule type" value="Genomic_DNA"/>
</dbReference>
<gene>
    <name evidence="1" type="ORF">S420910_117</name>
</gene>
<sequence length="74" mass="8497">MTPSIFIDTENSSTAVDAIVLTPRRVQFAWASGSVSAHTVRLRDQVRFYIRHLMLDEELSYGAWSNWVLDNQIL</sequence>
<evidence type="ECO:0000313" key="1">
    <source>
        <dbReference type="EMBL" id="AOV62306.1"/>
    </source>
</evidence>